<evidence type="ECO:0000256" key="1">
    <source>
        <dbReference type="SAM" id="MobiDB-lite"/>
    </source>
</evidence>
<name>A0ABP7K4D1_9ACTN</name>
<feature type="region of interest" description="Disordered" evidence="1">
    <location>
        <begin position="1"/>
        <end position="30"/>
    </location>
</feature>
<proteinExistence type="predicted"/>
<protein>
    <submittedName>
        <fullName evidence="2">Uncharacterized protein</fullName>
    </submittedName>
</protein>
<evidence type="ECO:0000313" key="3">
    <source>
        <dbReference type="Proteomes" id="UP001501563"/>
    </source>
</evidence>
<gene>
    <name evidence="2" type="ORF">GCM10022207_32360</name>
</gene>
<evidence type="ECO:0000313" key="2">
    <source>
        <dbReference type="EMBL" id="GAA3865418.1"/>
    </source>
</evidence>
<keyword evidence="3" id="KW-1185">Reference proteome</keyword>
<sequence>MRRAANDAQSKADELRDKYGPPTATPWTKQQTDLYETALRAWRDLDRDLQIAITEYAKEQGRPLREIEAEVNAGAGQPTEGF</sequence>
<feature type="compositionally biased region" description="Basic and acidic residues" evidence="1">
    <location>
        <begin position="10"/>
        <end position="19"/>
    </location>
</feature>
<accession>A0ABP7K4D1</accession>
<dbReference type="EMBL" id="BAAAZA010000007">
    <property type="protein sequence ID" value="GAA3865418.1"/>
    <property type="molecule type" value="Genomic_DNA"/>
</dbReference>
<reference evidence="3" key="1">
    <citation type="journal article" date="2019" name="Int. J. Syst. Evol. Microbiol.">
        <title>The Global Catalogue of Microorganisms (GCM) 10K type strain sequencing project: providing services to taxonomists for standard genome sequencing and annotation.</title>
        <authorList>
            <consortium name="The Broad Institute Genomics Platform"/>
            <consortium name="The Broad Institute Genome Sequencing Center for Infectious Disease"/>
            <person name="Wu L."/>
            <person name="Ma J."/>
        </authorList>
    </citation>
    <scope>NUCLEOTIDE SEQUENCE [LARGE SCALE GENOMIC DNA]</scope>
    <source>
        <strain evidence="3">JCM 16578</strain>
    </source>
</reference>
<comment type="caution">
    <text evidence="2">The sequence shown here is derived from an EMBL/GenBank/DDBJ whole genome shotgun (WGS) entry which is preliminary data.</text>
</comment>
<dbReference type="Proteomes" id="UP001501563">
    <property type="component" value="Unassembled WGS sequence"/>
</dbReference>
<organism evidence="2 3">
    <name type="scientific">Streptomyces lannensis</name>
    <dbReference type="NCBI Taxonomy" id="766498"/>
    <lineage>
        <taxon>Bacteria</taxon>
        <taxon>Bacillati</taxon>
        <taxon>Actinomycetota</taxon>
        <taxon>Actinomycetes</taxon>
        <taxon>Kitasatosporales</taxon>
        <taxon>Streptomycetaceae</taxon>
        <taxon>Streptomyces</taxon>
    </lineage>
</organism>